<dbReference type="GO" id="GO:0015627">
    <property type="term" value="C:type II protein secretion system complex"/>
    <property type="evidence" value="ECO:0007669"/>
    <property type="project" value="InterPro"/>
</dbReference>
<gene>
    <name evidence="3" type="ORF">G4L39_13345</name>
</gene>
<dbReference type="InterPro" id="IPR012902">
    <property type="entry name" value="N_methyl_site"/>
</dbReference>
<evidence type="ECO:0000256" key="1">
    <source>
        <dbReference type="ARBA" id="ARBA00022481"/>
    </source>
</evidence>
<dbReference type="RefSeq" id="WP_165108909.1">
    <property type="nucleotide sequence ID" value="NZ_JAAKYA010000087.1"/>
</dbReference>
<dbReference type="InterPro" id="IPR045584">
    <property type="entry name" value="Pilin-like"/>
</dbReference>
<dbReference type="PANTHER" id="PTHR30093">
    <property type="entry name" value="GENERAL SECRETION PATHWAY PROTEIN G"/>
    <property type="match status" value="1"/>
</dbReference>
<dbReference type="Gene3D" id="3.30.700.10">
    <property type="entry name" value="Glycoprotein, Type 4 Pilin"/>
    <property type="match status" value="1"/>
</dbReference>
<accession>A0A6M1RRY5</accession>
<dbReference type="AlphaFoldDB" id="A0A6M1RRY5"/>
<sequence>MKAANCEGSGRAFTLIELLVVIAIIAILAAMLLPALSAAKEKGKRASCINNLRQLAVGVNIYAVDNNDRVLQARWSGGYFVQNCLNPPEAAAAAMVGLAVRSNTVSVWTCPNRPGLPVYEPQYPQWVLGYQYFGGITNWLNPAGNFPSRSPVKLSLARGTWALAADAVGKINGQWGGQEPGREFVYANMPQHRSSKSPVPVGGNEVFADGSARWVKFEQMYFLTTWNVSTRVYYFWQDPQDFDPVLKARLPTLAARP</sequence>
<evidence type="ECO:0000313" key="4">
    <source>
        <dbReference type="Proteomes" id="UP000477311"/>
    </source>
</evidence>
<reference evidence="3 4" key="1">
    <citation type="submission" date="2020-02" db="EMBL/GenBank/DDBJ databases">
        <title>Draft genome sequence of Limisphaera ngatamarikiensis NGM72.4T, a thermophilic Verrucomicrobia grouped in subdivision 3.</title>
        <authorList>
            <person name="Carere C.R."/>
            <person name="Steen J."/>
            <person name="Hugenholtz P."/>
            <person name="Stott M.B."/>
        </authorList>
    </citation>
    <scope>NUCLEOTIDE SEQUENCE [LARGE SCALE GENOMIC DNA]</scope>
    <source>
        <strain evidence="3 4">NGM72.4</strain>
    </source>
</reference>
<keyword evidence="2" id="KW-1133">Transmembrane helix</keyword>
<keyword evidence="1" id="KW-0488">Methylation</keyword>
<evidence type="ECO:0000313" key="3">
    <source>
        <dbReference type="EMBL" id="NGO40373.1"/>
    </source>
</evidence>
<keyword evidence="2" id="KW-0472">Membrane</keyword>
<feature type="transmembrane region" description="Helical" evidence="2">
    <location>
        <begin position="12"/>
        <end position="36"/>
    </location>
</feature>
<keyword evidence="2" id="KW-0812">Transmembrane</keyword>
<dbReference type="Proteomes" id="UP000477311">
    <property type="component" value="Unassembled WGS sequence"/>
</dbReference>
<keyword evidence="4" id="KW-1185">Reference proteome</keyword>
<organism evidence="3 4">
    <name type="scientific">Limisphaera ngatamarikiensis</name>
    <dbReference type="NCBI Taxonomy" id="1324935"/>
    <lineage>
        <taxon>Bacteria</taxon>
        <taxon>Pseudomonadati</taxon>
        <taxon>Verrucomicrobiota</taxon>
        <taxon>Verrucomicrobiia</taxon>
        <taxon>Limisphaerales</taxon>
        <taxon>Limisphaeraceae</taxon>
        <taxon>Limisphaera</taxon>
    </lineage>
</organism>
<evidence type="ECO:0000256" key="2">
    <source>
        <dbReference type="SAM" id="Phobius"/>
    </source>
</evidence>
<proteinExistence type="predicted"/>
<dbReference type="InterPro" id="IPR000983">
    <property type="entry name" value="Bac_GSPG_pilin"/>
</dbReference>
<dbReference type="NCBIfam" id="TIGR02532">
    <property type="entry name" value="IV_pilin_GFxxxE"/>
    <property type="match status" value="1"/>
</dbReference>
<dbReference type="Pfam" id="PF07963">
    <property type="entry name" value="N_methyl"/>
    <property type="match status" value="1"/>
</dbReference>
<dbReference type="EMBL" id="JAAKYA010000087">
    <property type="protein sequence ID" value="NGO40373.1"/>
    <property type="molecule type" value="Genomic_DNA"/>
</dbReference>
<dbReference type="PRINTS" id="PR00813">
    <property type="entry name" value="BCTERIALGSPG"/>
</dbReference>
<protein>
    <submittedName>
        <fullName evidence="3">Prepilin-type N-terminal cleavage/methylation domain-containing protein</fullName>
    </submittedName>
</protein>
<dbReference type="GO" id="GO:0015628">
    <property type="term" value="P:protein secretion by the type II secretion system"/>
    <property type="evidence" value="ECO:0007669"/>
    <property type="project" value="InterPro"/>
</dbReference>
<dbReference type="SUPFAM" id="SSF54523">
    <property type="entry name" value="Pili subunits"/>
    <property type="match status" value="1"/>
</dbReference>
<comment type="caution">
    <text evidence="3">The sequence shown here is derived from an EMBL/GenBank/DDBJ whole genome shotgun (WGS) entry which is preliminary data.</text>
</comment>
<name>A0A6M1RRY5_9BACT</name>